<evidence type="ECO:0000313" key="7">
    <source>
        <dbReference type="Proteomes" id="UP000184608"/>
    </source>
</evidence>
<protein>
    <submittedName>
        <fullName evidence="6">HTH-type transcriptional regulator DmlR</fullName>
    </submittedName>
</protein>
<keyword evidence="2" id="KW-0805">Transcription regulation</keyword>
<feature type="domain" description="HTH lysR-type" evidence="5">
    <location>
        <begin position="21"/>
        <end position="78"/>
    </location>
</feature>
<evidence type="ECO:0000313" key="6">
    <source>
        <dbReference type="EMBL" id="SHI71799.1"/>
    </source>
</evidence>
<dbReference type="STRING" id="1216006.VA7868_04213"/>
<sequence length="337" mass="37563">MPDHVVKLIYSYSIINFFFMLTSKDIEFFITIAASRSLAAAARKMNVTPPGVSQRLQQIERKLGVVLAERNARSISLTAEGELLARQGQHILTELENLQQDVSDAKQAISGSLKIVSPLGLGISHIGPLVAEFQRRYPAINVELNLSDAPKWSAHHSPDIMLYIGHLEDSSLKRVVLAKNRRLLLASPAYIQSAPNLNHPRDLAHHRCIALRENDEDATMWRFTDRTNLQTLSVRIAPVLSSNVGQVTKNWCLSGQGIIQRSEWDVRSEIQSGALTELIPGYRLADADIVALMSSDRFRRPGKITVFLGFLQQYLPARLNEDQAGFPENATGQPQLL</sequence>
<dbReference type="InterPro" id="IPR058163">
    <property type="entry name" value="LysR-type_TF_proteobact-type"/>
</dbReference>
<dbReference type="PROSITE" id="PS50931">
    <property type="entry name" value="HTH_LYSR"/>
    <property type="match status" value="1"/>
</dbReference>
<dbReference type="SUPFAM" id="SSF53850">
    <property type="entry name" value="Periplasmic binding protein-like II"/>
    <property type="match status" value="1"/>
</dbReference>
<dbReference type="GO" id="GO:0006351">
    <property type="term" value="P:DNA-templated transcription"/>
    <property type="evidence" value="ECO:0007669"/>
    <property type="project" value="TreeGrafter"/>
</dbReference>
<evidence type="ECO:0000259" key="5">
    <source>
        <dbReference type="PROSITE" id="PS50931"/>
    </source>
</evidence>
<dbReference type="GO" id="GO:0043565">
    <property type="term" value="F:sequence-specific DNA binding"/>
    <property type="evidence" value="ECO:0007669"/>
    <property type="project" value="TreeGrafter"/>
</dbReference>
<dbReference type="PANTHER" id="PTHR30537:SF5">
    <property type="entry name" value="HTH-TYPE TRANSCRIPTIONAL ACTIVATOR TTDR-RELATED"/>
    <property type="match status" value="1"/>
</dbReference>
<dbReference type="InterPro" id="IPR005119">
    <property type="entry name" value="LysR_subst-bd"/>
</dbReference>
<proteinExistence type="inferred from homology"/>
<dbReference type="EMBL" id="FQXZ01000046">
    <property type="protein sequence ID" value="SHI71799.1"/>
    <property type="molecule type" value="Genomic_DNA"/>
</dbReference>
<reference evidence="6 7" key="1">
    <citation type="submission" date="2016-11" db="EMBL/GenBank/DDBJ databases">
        <authorList>
            <person name="Jaros S."/>
            <person name="Januszkiewicz K."/>
            <person name="Wedrychowicz H."/>
        </authorList>
    </citation>
    <scope>NUCLEOTIDE SEQUENCE [LARGE SCALE GENOMIC DNA]</scope>
    <source>
        <strain evidence="6 7">CECT 7868</strain>
    </source>
</reference>
<accession>A0A1M6DFG7</accession>
<dbReference type="Proteomes" id="UP000184608">
    <property type="component" value="Unassembled WGS sequence"/>
</dbReference>
<dbReference type="InterPro" id="IPR036388">
    <property type="entry name" value="WH-like_DNA-bd_sf"/>
</dbReference>
<gene>
    <name evidence="6" type="primary">dmlR_15</name>
    <name evidence="6" type="ORF">VA7868_04213</name>
</gene>
<dbReference type="GO" id="GO:0003700">
    <property type="term" value="F:DNA-binding transcription factor activity"/>
    <property type="evidence" value="ECO:0007669"/>
    <property type="project" value="InterPro"/>
</dbReference>
<organism evidence="6 7">
    <name type="scientific">Vibrio aerogenes CECT 7868</name>
    <dbReference type="NCBI Taxonomy" id="1216006"/>
    <lineage>
        <taxon>Bacteria</taxon>
        <taxon>Pseudomonadati</taxon>
        <taxon>Pseudomonadota</taxon>
        <taxon>Gammaproteobacteria</taxon>
        <taxon>Vibrionales</taxon>
        <taxon>Vibrionaceae</taxon>
        <taxon>Vibrio</taxon>
    </lineage>
</organism>
<dbReference type="Pfam" id="PF00126">
    <property type="entry name" value="HTH_1"/>
    <property type="match status" value="1"/>
</dbReference>
<dbReference type="Gene3D" id="3.40.190.290">
    <property type="match status" value="1"/>
</dbReference>
<dbReference type="Gene3D" id="1.10.10.10">
    <property type="entry name" value="Winged helix-like DNA-binding domain superfamily/Winged helix DNA-binding domain"/>
    <property type="match status" value="1"/>
</dbReference>
<keyword evidence="4" id="KW-0804">Transcription</keyword>
<dbReference type="InterPro" id="IPR000847">
    <property type="entry name" value="LysR_HTH_N"/>
</dbReference>
<evidence type="ECO:0000256" key="4">
    <source>
        <dbReference type="ARBA" id="ARBA00023163"/>
    </source>
</evidence>
<keyword evidence="3" id="KW-0238">DNA-binding</keyword>
<dbReference type="InterPro" id="IPR036390">
    <property type="entry name" value="WH_DNA-bd_sf"/>
</dbReference>
<dbReference type="Pfam" id="PF03466">
    <property type="entry name" value="LysR_substrate"/>
    <property type="match status" value="1"/>
</dbReference>
<dbReference type="AlphaFoldDB" id="A0A1M6DFG7"/>
<evidence type="ECO:0000256" key="1">
    <source>
        <dbReference type="ARBA" id="ARBA00009437"/>
    </source>
</evidence>
<dbReference type="PANTHER" id="PTHR30537">
    <property type="entry name" value="HTH-TYPE TRANSCRIPTIONAL REGULATOR"/>
    <property type="match status" value="1"/>
</dbReference>
<keyword evidence="7" id="KW-1185">Reference proteome</keyword>
<dbReference type="RefSeq" id="WP_245796978.1">
    <property type="nucleotide sequence ID" value="NZ_FQXZ01000046.1"/>
</dbReference>
<evidence type="ECO:0000256" key="2">
    <source>
        <dbReference type="ARBA" id="ARBA00023015"/>
    </source>
</evidence>
<evidence type="ECO:0000256" key="3">
    <source>
        <dbReference type="ARBA" id="ARBA00023125"/>
    </source>
</evidence>
<dbReference type="SUPFAM" id="SSF46785">
    <property type="entry name" value="Winged helix' DNA-binding domain"/>
    <property type="match status" value="1"/>
</dbReference>
<name>A0A1M6DFG7_9VIBR</name>
<comment type="similarity">
    <text evidence="1">Belongs to the LysR transcriptional regulatory family.</text>
</comment>
<dbReference type="FunFam" id="1.10.10.10:FF:000001">
    <property type="entry name" value="LysR family transcriptional regulator"/>
    <property type="match status" value="1"/>
</dbReference>